<keyword evidence="2" id="KW-1185">Reference proteome</keyword>
<dbReference type="InterPro" id="IPR047778">
    <property type="entry name" value="STM4014-like"/>
</dbReference>
<dbReference type="Proteomes" id="UP000604341">
    <property type="component" value="Unassembled WGS sequence"/>
</dbReference>
<name>A0ABQ2FJR6_9DEIO</name>
<evidence type="ECO:0008006" key="3">
    <source>
        <dbReference type="Google" id="ProtNLM"/>
    </source>
</evidence>
<dbReference type="Gene3D" id="3.30.470.20">
    <property type="entry name" value="ATP-grasp fold, B domain"/>
    <property type="match status" value="1"/>
</dbReference>
<gene>
    <name evidence="1" type="ORF">GCM10010844_22130</name>
</gene>
<sequence>MSEARARPAGAPDVLLIAPPDGRRARAFQATLAGLGWPPARTVPYLDLLTGRAHLADLVRPGTVVRLDSPGEDLPTERALIERGGGVPGDLAAGEVAPMRAWYAGFSALLADIDAGLAQAPPHRRLQRSDHVLTMFDKAATHARLHAAGVPVPDALPPVQGLDDLLAGARARGWSQVFVKLRYGSSASGALALRWAGDRVAAVSTVRLEGARLFNSRRLIGYRTWPEVRAVVDGLAPQGLHVERWLPKAAWQGCPMDLRVVVIGGRAEHALVRLGRGPITNLHLGNERGDLDALKAELGADRWAAVTRAAQGALAAFPGALYGGVDVLLTPGWRHAAVLEVNAFGDYHRDVLSGGLDTYAAELRALLGHLPGGLEAGHAASA</sequence>
<evidence type="ECO:0000313" key="1">
    <source>
        <dbReference type="EMBL" id="GGL03102.1"/>
    </source>
</evidence>
<reference evidence="2" key="1">
    <citation type="journal article" date="2019" name="Int. J. Syst. Evol. Microbiol.">
        <title>The Global Catalogue of Microorganisms (GCM) 10K type strain sequencing project: providing services to taxonomists for standard genome sequencing and annotation.</title>
        <authorList>
            <consortium name="The Broad Institute Genomics Platform"/>
            <consortium name="The Broad Institute Genome Sequencing Center for Infectious Disease"/>
            <person name="Wu L."/>
            <person name="Ma J."/>
        </authorList>
    </citation>
    <scope>NUCLEOTIDE SEQUENCE [LARGE SCALE GENOMIC DNA]</scope>
    <source>
        <strain evidence="2">JCM 19173</strain>
    </source>
</reference>
<organism evidence="1 2">
    <name type="scientific">Deinococcus radiotolerans</name>
    <dbReference type="NCBI Taxonomy" id="1309407"/>
    <lineage>
        <taxon>Bacteria</taxon>
        <taxon>Thermotogati</taxon>
        <taxon>Deinococcota</taxon>
        <taxon>Deinococci</taxon>
        <taxon>Deinococcales</taxon>
        <taxon>Deinococcaceae</taxon>
        <taxon>Deinococcus</taxon>
    </lineage>
</organism>
<dbReference type="EMBL" id="BMPE01000005">
    <property type="protein sequence ID" value="GGL03102.1"/>
    <property type="molecule type" value="Genomic_DNA"/>
</dbReference>
<dbReference type="SUPFAM" id="SSF56059">
    <property type="entry name" value="Glutathione synthetase ATP-binding domain-like"/>
    <property type="match status" value="1"/>
</dbReference>
<accession>A0ABQ2FJR6</accession>
<protein>
    <recommendedName>
        <fullName evidence="3">ATP-grasp domain-containing protein</fullName>
    </recommendedName>
</protein>
<comment type="caution">
    <text evidence="1">The sequence shown here is derived from an EMBL/GenBank/DDBJ whole genome shotgun (WGS) entry which is preliminary data.</text>
</comment>
<evidence type="ECO:0000313" key="2">
    <source>
        <dbReference type="Proteomes" id="UP000604341"/>
    </source>
</evidence>
<dbReference type="NCBIfam" id="NF038074">
    <property type="entry name" value="fam_STM4014"/>
    <property type="match status" value="1"/>
</dbReference>
<proteinExistence type="predicted"/>